<gene>
    <name evidence="2" type="ORF">SOIL9_59080</name>
</gene>
<feature type="chain" id="PRO_5026673069" evidence="1">
    <location>
        <begin position="21"/>
        <end position="460"/>
    </location>
</feature>
<dbReference type="Proteomes" id="UP000464178">
    <property type="component" value="Chromosome"/>
</dbReference>
<organism evidence="2 3">
    <name type="scientific">Gemmata massiliana</name>
    <dbReference type="NCBI Taxonomy" id="1210884"/>
    <lineage>
        <taxon>Bacteria</taxon>
        <taxon>Pseudomonadati</taxon>
        <taxon>Planctomycetota</taxon>
        <taxon>Planctomycetia</taxon>
        <taxon>Gemmatales</taxon>
        <taxon>Gemmataceae</taxon>
        <taxon>Gemmata</taxon>
    </lineage>
</organism>
<evidence type="ECO:0000313" key="2">
    <source>
        <dbReference type="EMBL" id="VTR91806.1"/>
    </source>
</evidence>
<proteinExistence type="predicted"/>
<accession>A0A6P2CTU8</accession>
<protein>
    <submittedName>
        <fullName evidence="2">Hypothetical conserved protein</fullName>
    </submittedName>
</protein>
<feature type="signal peptide" evidence="1">
    <location>
        <begin position="1"/>
        <end position="20"/>
    </location>
</feature>
<keyword evidence="3" id="KW-1185">Reference proteome</keyword>
<dbReference type="AlphaFoldDB" id="A0A6P2CTU8"/>
<dbReference type="RefSeq" id="WP_162666749.1">
    <property type="nucleotide sequence ID" value="NZ_LR593886.1"/>
</dbReference>
<reference evidence="2 3" key="1">
    <citation type="submission" date="2019-05" db="EMBL/GenBank/DDBJ databases">
        <authorList>
            <consortium name="Science for Life Laboratories"/>
        </authorList>
    </citation>
    <scope>NUCLEOTIDE SEQUENCE [LARGE SCALE GENOMIC DNA]</scope>
    <source>
        <strain evidence="2">Soil9</strain>
    </source>
</reference>
<sequence length="460" mass="48853">MRKKALLGVGLALFTGSAGTAQFASERAPGAAPVGLPVAAPRTQPAPLPGGLTPVGPGTAAPQVGGTKTAPAVSGGAYIPPSSGVQPVDYAAIPRPEPLPANVEIKTAIPANHEWLIKPEHGAYFIMVKSYVRPAKGSRDAAEDKGVSARELAEALAADIRQTYQVGAWLYEYISEERKAEARQIAAARQKAAAYAEQIRIQQQKSKLQNMEFLAPDNTLHIMTHNHRDQIGVLVGGFQTEADAQKALAKLKTWPAPKNDVLVDKIMSNGRDDRTAGAAILNPYATAFVVPNPSVPRATQLQGPRKLDPFIVKLNQGLPYNLLKATKGWTLAVKSFTAPVEIVNKDSDTSMMRKMGFSKGADALAAGAEQAESLAKALRAMKGPDGQSLNLEAFVLHTHSASLVTVGQFDGPDDPALNATKRLLTSLKAHVSEDQQGTRAAVNTPSVFDTIIPMPIPKRD</sequence>
<evidence type="ECO:0000313" key="3">
    <source>
        <dbReference type="Proteomes" id="UP000464178"/>
    </source>
</evidence>
<keyword evidence="1" id="KW-0732">Signal</keyword>
<dbReference type="EMBL" id="LR593886">
    <property type="protein sequence ID" value="VTR91806.1"/>
    <property type="molecule type" value="Genomic_DNA"/>
</dbReference>
<name>A0A6P2CTU8_9BACT</name>
<evidence type="ECO:0000256" key="1">
    <source>
        <dbReference type="SAM" id="SignalP"/>
    </source>
</evidence>
<dbReference type="KEGG" id="gms:SOIL9_59080"/>